<name>A0A7J4GRP7_9ARCH</name>
<dbReference type="Gene3D" id="2.30.30.210">
    <property type="entry name" value="Ribonuclease P/MRP, subunit p29"/>
    <property type="match status" value="1"/>
</dbReference>
<dbReference type="Pfam" id="PF01868">
    <property type="entry name" value="RNase_P-MRP_p29"/>
    <property type="match status" value="1"/>
</dbReference>
<keyword evidence="4 6" id="KW-0255">Endonuclease</keyword>
<comment type="function">
    <text evidence="6">Part of ribonuclease P, a protein complex that generates mature tRNA molecules by cleaving their 5'-ends.</text>
</comment>
<dbReference type="InterPro" id="IPR036980">
    <property type="entry name" value="RNase_P/MRP_Rpp29_sf"/>
</dbReference>
<organism evidence="7 8">
    <name type="scientific">Marine Group III euryarchaeote</name>
    <dbReference type="NCBI Taxonomy" id="2173149"/>
    <lineage>
        <taxon>Archaea</taxon>
        <taxon>Methanobacteriati</taxon>
        <taxon>Thermoplasmatota</taxon>
        <taxon>Thermoplasmata</taxon>
        <taxon>Candidatus Thermoprofundales</taxon>
    </lineage>
</organism>
<dbReference type="SMART" id="SM00538">
    <property type="entry name" value="POP4"/>
    <property type="match status" value="1"/>
</dbReference>
<dbReference type="EC" id="3.1.26.5" evidence="6"/>
<keyword evidence="5 6" id="KW-0378">Hydrolase</keyword>
<evidence type="ECO:0000256" key="2">
    <source>
        <dbReference type="ARBA" id="ARBA00022694"/>
    </source>
</evidence>
<evidence type="ECO:0000313" key="8">
    <source>
        <dbReference type="Proteomes" id="UP000585802"/>
    </source>
</evidence>
<reference evidence="8" key="1">
    <citation type="journal article" date="2019" name="bioRxiv">
        <title>Genome diversification in globally distributed novel marine Proteobacteria is linked to environmental adaptation.</title>
        <authorList>
            <person name="Zhou Z."/>
            <person name="Tran P.Q."/>
            <person name="Kieft K."/>
            <person name="Anantharaman K."/>
        </authorList>
    </citation>
    <scope>NUCLEOTIDE SEQUENCE [LARGE SCALE GENOMIC DNA]</scope>
</reference>
<dbReference type="GO" id="GO:0003723">
    <property type="term" value="F:RNA binding"/>
    <property type="evidence" value="ECO:0007669"/>
    <property type="project" value="InterPro"/>
</dbReference>
<dbReference type="InterPro" id="IPR023534">
    <property type="entry name" value="Rof/RNase_P-like"/>
</dbReference>
<evidence type="ECO:0000256" key="1">
    <source>
        <dbReference type="ARBA" id="ARBA00022490"/>
    </source>
</evidence>
<dbReference type="GO" id="GO:0030677">
    <property type="term" value="C:ribonuclease P complex"/>
    <property type="evidence" value="ECO:0007669"/>
    <property type="project" value="UniProtKB-UniRule"/>
</dbReference>
<dbReference type="GO" id="GO:0004526">
    <property type="term" value="F:ribonuclease P activity"/>
    <property type="evidence" value="ECO:0007669"/>
    <property type="project" value="UniProtKB-UniRule"/>
</dbReference>
<proteinExistence type="inferred from homology"/>
<accession>A0A7J4GRP7</accession>
<keyword evidence="1 6" id="KW-0963">Cytoplasm</keyword>
<comment type="subcellular location">
    <subcellularLocation>
        <location evidence="6">Cytoplasm</location>
    </subcellularLocation>
</comment>
<dbReference type="EMBL" id="DUCX01000039">
    <property type="protein sequence ID" value="HIF37285.1"/>
    <property type="molecule type" value="Genomic_DNA"/>
</dbReference>
<dbReference type="SUPFAM" id="SSF101744">
    <property type="entry name" value="Rof/RNase P subunit-like"/>
    <property type="match status" value="1"/>
</dbReference>
<dbReference type="InterPro" id="IPR002730">
    <property type="entry name" value="Rpp29/RNP1"/>
</dbReference>
<sequence>MDGRAEFIGENVQISYHSDPSLCGVSGMIVDETRETIVIESEGVRKVISKRPAKFMFEDGEVLGSKIAYRPQDRIKKVKA</sequence>
<evidence type="ECO:0000256" key="6">
    <source>
        <dbReference type="HAMAP-Rule" id="MF_00754"/>
    </source>
</evidence>
<comment type="catalytic activity">
    <reaction evidence="6">
        <text>Endonucleolytic cleavage of RNA, removing 5'-extranucleotides from tRNA precursor.</text>
        <dbReference type="EC" id="3.1.26.5"/>
    </reaction>
</comment>
<protein>
    <recommendedName>
        <fullName evidence="6">Ribonuclease P protein component 1</fullName>
        <shortName evidence="6">RNase P component 1</shortName>
        <ecNumber evidence="6">3.1.26.5</ecNumber>
    </recommendedName>
    <alternativeName>
        <fullName evidence="6">Rpp29</fullName>
    </alternativeName>
</protein>
<dbReference type="Proteomes" id="UP000585802">
    <property type="component" value="Unassembled WGS sequence"/>
</dbReference>
<keyword evidence="2 6" id="KW-0819">tRNA processing</keyword>
<evidence type="ECO:0000256" key="3">
    <source>
        <dbReference type="ARBA" id="ARBA00022722"/>
    </source>
</evidence>
<comment type="subunit">
    <text evidence="6">Consists of a catalytic RNA component and at least 4-5 protein subunits.</text>
</comment>
<dbReference type="InterPro" id="IPR023538">
    <property type="entry name" value="RNP1"/>
</dbReference>
<comment type="caution">
    <text evidence="7">The sequence shown here is derived from an EMBL/GenBank/DDBJ whole genome shotgun (WGS) entry which is preliminary data.</text>
</comment>
<dbReference type="GO" id="GO:0005737">
    <property type="term" value="C:cytoplasm"/>
    <property type="evidence" value="ECO:0007669"/>
    <property type="project" value="UniProtKB-SubCell"/>
</dbReference>
<evidence type="ECO:0000256" key="4">
    <source>
        <dbReference type="ARBA" id="ARBA00022759"/>
    </source>
</evidence>
<comment type="similarity">
    <text evidence="6">Belongs to the eukaryotic/archaeal RNase P protein component 1 family.</text>
</comment>
<evidence type="ECO:0000313" key="7">
    <source>
        <dbReference type="EMBL" id="HIF37285.1"/>
    </source>
</evidence>
<dbReference type="HAMAP" id="MF_00754">
    <property type="entry name" value="RNase_P_1"/>
    <property type="match status" value="1"/>
</dbReference>
<evidence type="ECO:0000256" key="5">
    <source>
        <dbReference type="ARBA" id="ARBA00022801"/>
    </source>
</evidence>
<dbReference type="AlphaFoldDB" id="A0A7J4GRP7"/>
<keyword evidence="3 6" id="KW-0540">Nuclease</keyword>
<dbReference type="GO" id="GO:0001682">
    <property type="term" value="P:tRNA 5'-leader removal"/>
    <property type="evidence" value="ECO:0007669"/>
    <property type="project" value="UniProtKB-UniRule"/>
</dbReference>
<gene>
    <name evidence="6" type="primary">rnp1</name>
    <name evidence="7" type="ORF">EYQ70_02605</name>
</gene>